<name>A0A7W9X063_9BURK</name>
<accession>A0A7W9X063</accession>
<organism evidence="2 3">
    <name type="scientific">Massilia aurea</name>
    <dbReference type="NCBI Taxonomy" id="373040"/>
    <lineage>
        <taxon>Bacteria</taxon>
        <taxon>Pseudomonadati</taxon>
        <taxon>Pseudomonadota</taxon>
        <taxon>Betaproteobacteria</taxon>
        <taxon>Burkholderiales</taxon>
        <taxon>Oxalobacteraceae</taxon>
        <taxon>Telluria group</taxon>
        <taxon>Massilia</taxon>
    </lineage>
</organism>
<keyword evidence="3" id="KW-1185">Reference proteome</keyword>
<feature type="region of interest" description="Disordered" evidence="1">
    <location>
        <begin position="1"/>
        <end position="23"/>
    </location>
</feature>
<evidence type="ECO:0000313" key="3">
    <source>
        <dbReference type="Proteomes" id="UP000540787"/>
    </source>
</evidence>
<evidence type="ECO:0000256" key="1">
    <source>
        <dbReference type="SAM" id="MobiDB-lite"/>
    </source>
</evidence>
<reference evidence="2 3" key="1">
    <citation type="submission" date="2020-08" db="EMBL/GenBank/DDBJ databases">
        <title>The Agave Microbiome: Exploring the role of microbial communities in plant adaptations to desert environments.</title>
        <authorList>
            <person name="Partida-Martinez L.P."/>
        </authorList>
    </citation>
    <scope>NUCLEOTIDE SEQUENCE [LARGE SCALE GENOMIC DNA]</scope>
    <source>
        <strain evidence="2 3">AT3.2</strain>
    </source>
</reference>
<dbReference type="Proteomes" id="UP000540787">
    <property type="component" value="Unassembled WGS sequence"/>
</dbReference>
<gene>
    <name evidence="2" type="ORF">HD842_002215</name>
</gene>
<protein>
    <submittedName>
        <fullName evidence="2">Uncharacterized protein</fullName>
    </submittedName>
</protein>
<proteinExistence type="predicted"/>
<dbReference type="EMBL" id="JACHBX010000002">
    <property type="protein sequence ID" value="MBB6134073.1"/>
    <property type="molecule type" value="Genomic_DNA"/>
</dbReference>
<dbReference type="AlphaFoldDB" id="A0A7W9X063"/>
<comment type="caution">
    <text evidence="2">The sequence shown here is derived from an EMBL/GenBank/DDBJ whole genome shotgun (WGS) entry which is preliminary data.</text>
</comment>
<evidence type="ECO:0000313" key="2">
    <source>
        <dbReference type="EMBL" id="MBB6134073.1"/>
    </source>
</evidence>
<sequence length="45" mass="4826">MQLDQKGLTNPFDMPPTDARAGTRKERLVAACSSLMSYAPSAKAV</sequence>